<dbReference type="PANTHER" id="PTHR42865">
    <property type="entry name" value="PROTON/GLUTAMATE-ASPARTATE SYMPORTER"/>
    <property type="match status" value="1"/>
</dbReference>
<evidence type="ECO:0000256" key="6">
    <source>
        <dbReference type="ARBA" id="ARBA00023136"/>
    </source>
</evidence>
<feature type="transmembrane region" description="Helical" evidence="7">
    <location>
        <begin position="38"/>
        <end position="61"/>
    </location>
</feature>
<feature type="transmembrane region" description="Helical" evidence="7">
    <location>
        <begin position="235"/>
        <end position="254"/>
    </location>
</feature>
<keyword evidence="9" id="KW-1185">Reference proteome</keyword>
<dbReference type="PRINTS" id="PR00173">
    <property type="entry name" value="EDTRNSPORT"/>
</dbReference>
<dbReference type="InterPro" id="IPR036458">
    <property type="entry name" value="Na:dicarbo_symporter_sf"/>
</dbReference>
<feature type="transmembrane region" description="Helical" evidence="7">
    <location>
        <begin position="397"/>
        <end position="420"/>
    </location>
</feature>
<dbReference type="PANTHER" id="PTHR42865:SF7">
    <property type="entry name" value="PROTON_GLUTAMATE-ASPARTATE SYMPORTER"/>
    <property type="match status" value="1"/>
</dbReference>
<evidence type="ECO:0000313" key="9">
    <source>
        <dbReference type="Proteomes" id="UP001222275"/>
    </source>
</evidence>
<dbReference type="EMBL" id="CP102381">
    <property type="protein sequence ID" value="WEJ61663.1"/>
    <property type="molecule type" value="Genomic_DNA"/>
</dbReference>
<keyword evidence="3" id="KW-1003">Cell membrane</keyword>
<organism evidence="8 9">
    <name type="scientific">Thiomicrorhabdus lithotrophica</name>
    <dbReference type="NCBI Taxonomy" id="2949997"/>
    <lineage>
        <taxon>Bacteria</taxon>
        <taxon>Pseudomonadati</taxon>
        <taxon>Pseudomonadota</taxon>
        <taxon>Gammaproteobacteria</taxon>
        <taxon>Thiotrichales</taxon>
        <taxon>Piscirickettsiaceae</taxon>
        <taxon>Thiomicrorhabdus</taxon>
    </lineage>
</organism>
<gene>
    <name evidence="8" type="ORF">NR989_06500</name>
</gene>
<dbReference type="SUPFAM" id="SSF118215">
    <property type="entry name" value="Proton glutamate symport protein"/>
    <property type="match status" value="1"/>
</dbReference>
<dbReference type="Pfam" id="PF00375">
    <property type="entry name" value="SDF"/>
    <property type="match status" value="1"/>
</dbReference>
<keyword evidence="5 7" id="KW-1133">Transmembrane helix</keyword>
<comment type="subcellular location">
    <subcellularLocation>
        <location evidence="1">Cell membrane</location>
        <topology evidence="1">Multi-pass membrane protein</topology>
    </subcellularLocation>
</comment>
<evidence type="ECO:0000313" key="8">
    <source>
        <dbReference type="EMBL" id="WEJ61663.1"/>
    </source>
</evidence>
<keyword evidence="2" id="KW-0813">Transport</keyword>
<protein>
    <submittedName>
        <fullName evidence="8">Dicarboxylate/amino acid:cation symporter</fullName>
    </submittedName>
</protein>
<feature type="transmembrane region" description="Helical" evidence="7">
    <location>
        <begin position="115"/>
        <end position="140"/>
    </location>
</feature>
<feature type="transmembrane region" description="Helical" evidence="7">
    <location>
        <begin position="266"/>
        <end position="291"/>
    </location>
</feature>
<sequence>MKEDSKQTPQQTFSMDSIHPRSLKYLTSYLQSMVRGRLWLKVMIGMVLGIITGVLIGPSVGLVEPAIATLVGDWLAFPGKLFLALIQMIVIPLIFASIIRGLAATEDLEQLRSMGFRVVMFFVATTALAIIIGLTVASIIKPGTYIDSQLLQANMSIAPVVVEQASSQGINISELPQKVVSLLPSNPLNSMVESNMLQVVIFAMVVGVALVMMAPAQAKPMLDLLGSLQEVCMTVVRWAMVLAPIAVFGLLAQLTAKLGMDALLGMAVYVGTVLLALLILFITYLIMIFFIAREHPLSFIRSIRDVMLLAFSTSSSAAVMPLSIKTAEEKLHVRPSVSQFVIPLGATINMNGTALYQGVAALFLAQVFGIEIGLSGMVLIILTSVGASIGAPATPGVGIVVLAMVLDSVGIPPAGIALIMGVDRILDMSRTAINVTGDLVAAKLMDRWVGSKLTLKEELKEESLHEDIREKTGLDVLTPENVKV</sequence>
<dbReference type="Proteomes" id="UP001222275">
    <property type="component" value="Chromosome"/>
</dbReference>
<dbReference type="RefSeq" id="WP_275593922.1">
    <property type="nucleotide sequence ID" value="NZ_CP102381.1"/>
</dbReference>
<name>A0ABY8CB72_9GAMM</name>
<keyword evidence="4 7" id="KW-0812">Transmembrane</keyword>
<evidence type="ECO:0000256" key="7">
    <source>
        <dbReference type="SAM" id="Phobius"/>
    </source>
</evidence>
<accession>A0ABY8CB72</accession>
<keyword evidence="6 7" id="KW-0472">Membrane</keyword>
<evidence type="ECO:0000256" key="4">
    <source>
        <dbReference type="ARBA" id="ARBA00022692"/>
    </source>
</evidence>
<proteinExistence type="predicted"/>
<reference evidence="8 9" key="1">
    <citation type="submission" date="2022-06" db="EMBL/GenBank/DDBJ databases">
        <title>Thiomicrohabdus sp. nov, an obligately chemolithoautotrophic, sulfur-oxidizing bacterium isolated from beach of Guanyin Mountain. Amoy.</title>
        <authorList>
            <person name="Zhu H."/>
        </authorList>
    </citation>
    <scope>NUCLEOTIDE SEQUENCE [LARGE SCALE GENOMIC DNA]</scope>
    <source>
        <strain evidence="8 9">XGS-01</strain>
    </source>
</reference>
<feature type="transmembrane region" description="Helical" evidence="7">
    <location>
        <begin position="196"/>
        <end position="214"/>
    </location>
</feature>
<dbReference type="InterPro" id="IPR001991">
    <property type="entry name" value="Na-dicarboxylate_symporter"/>
</dbReference>
<evidence type="ECO:0000256" key="2">
    <source>
        <dbReference type="ARBA" id="ARBA00022448"/>
    </source>
</evidence>
<feature type="transmembrane region" description="Helical" evidence="7">
    <location>
        <begin position="81"/>
        <end position="103"/>
    </location>
</feature>
<dbReference type="Gene3D" id="1.10.3860.10">
    <property type="entry name" value="Sodium:dicarboxylate symporter"/>
    <property type="match status" value="1"/>
</dbReference>
<evidence type="ECO:0000256" key="1">
    <source>
        <dbReference type="ARBA" id="ARBA00004651"/>
    </source>
</evidence>
<evidence type="ECO:0000256" key="5">
    <source>
        <dbReference type="ARBA" id="ARBA00022989"/>
    </source>
</evidence>
<evidence type="ECO:0000256" key="3">
    <source>
        <dbReference type="ARBA" id="ARBA00022475"/>
    </source>
</evidence>